<proteinExistence type="inferred from homology"/>
<organism evidence="4 5">
    <name type="scientific">Brassica napus</name>
    <name type="common">Rape</name>
    <dbReference type="NCBI Taxonomy" id="3708"/>
    <lineage>
        <taxon>Eukaryota</taxon>
        <taxon>Viridiplantae</taxon>
        <taxon>Streptophyta</taxon>
        <taxon>Embryophyta</taxon>
        <taxon>Tracheophyta</taxon>
        <taxon>Spermatophyta</taxon>
        <taxon>Magnoliopsida</taxon>
        <taxon>eudicotyledons</taxon>
        <taxon>Gunneridae</taxon>
        <taxon>Pentapetalae</taxon>
        <taxon>rosids</taxon>
        <taxon>malvids</taxon>
        <taxon>Brassicales</taxon>
        <taxon>Brassicaceae</taxon>
        <taxon>Brassiceae</taxon>
        <taxon>Brassica</taxon>
    </lineage>
</organism>
<evidence type="ECO:0000313" key="4">
    <source>
        <dbReference type="EMBL" id="KAH0844246.1"/>
    </source>
</evidence>
<evidence type="ECO:0000256" key="2">
    <source>
        <dbReference type="ARBA" id="ARBA00022705"/>
    </source>
</evidence>
<keyword evidence="5" id="KW-1185">Reference proteome</keyword>
<evidence type="ECO:0000313" key="5">
    <source>
        <dbReference type="Proteomes" id="UP000824890"/>
    </source>
</evidence>
<dbReference type="InterPro" id="IPR007185">
    <property type="entry name" value="DNA_pol_a/d/e_bsu"/>
</dbReference>
<dbReference type="EMBL" id="JAGKQM010002882">
    <property type="protein sequence ID" value="KAH0844246.1"/>
    <property type="molecule type" value="Genomic_DNA"/>
</dbReference>
<comment type="similarity">
    <text evidence="1">Belongs to the DNA polymerase delta/II small subunit family.</text>
</comment>
<feature type="domain" description="DNA polymerase alpha/delta/epsilon subunit B" evidence="3">
    <location>
        <begin position="5"/>
        <end position="73"/>
    </location>
</feature>
<comment type="caution">
    <text evidence="4">The sequence shown here is derived from an EMBL/GenBank/DDBJ whole genome shotgun (WGS) entry which is preliminary data.</text>
</comment>
<accession>A0ABQ7X072</accession>
<dbReference type="PANTHER" id="PTHR10416">
    <property type="entry name" value="DNA POLYMERASE DELTA SUBUNIT 2"/>
    <property type="match status" value="1"/>
</dbReference>
<evidence type="ECO:0000256" key="1">
    <source>
        <dbReference type="ARBA" id="ARBA00006035"/>
    </source>
</evidence>
<name>A0ABQ7X072_BRANA</name>
<sequence length="103" mass="11605">MTLDAGVSVDIMPGLNYLANFALPQQLLNICLFPGSAPYNTFRSCRNPPPFDVDNIRFRGTSDQNIDDLDRSEGQLVRLIYIPKFFETVVAVVVNLRNLKCQL</sequence>
<reference evidence="4 5" key="1">
    <citation type="submission" date="2021-05" db="EMBL/GenBank/DDBJ databases">
        <title>Genome Assembly of Synthetic Allotetraploid Brassica napus Reveals Homoeologous Exchanges between Subgenomes.</title>
        <authorList>
            <person name="Davis J.T."/>
        </authorList>
    </citation>
    <scope>NUCLEOTIDE SEQUENCE [LARGE SCALE GENOMIC DNA]</scope>
    <source>
        <strain evidence="5">cv. Da-Ae</strain>
        <tissue evidence="4">Seedling</tissue>
    </source>
</reference>
<keyword evidence="2" id="KW-0235">DNA replication</keyword>
<dbReference type="Pfam" id="PF04042">
    <property type="entry name" value="DNA_pol_E_B"/>
    <property type="match status" value="1"/>
</dbReference>
<gene>
    <name evidence="4" type="ORF">HID58_090538</name>
</gene>
<evidence type="ECO:0000259" key="3">
    <source>
        <dbReference type="Pfam" id="PF04042"/>
    </source>
</evidence>
<protein>
    <recommendedName>
        <fullName evidence="3">DNA polymerase alpha/delta/epsilon subunit B domain-containing protein</fullName>
    </recommendedName>
</protein>
<dbReference type="Proteomes" id="UP000824890">
    <property type="component" value="Unassembled WGS sequence"/>
</dbReference>
<dbReference type="InterPro" id="IPR024826">
    <property type="entry name" value="DNA_pol_delta/II_ssu"/>
</dbReference>
<dbReference type="Gene3D" id="3.60.21.50">
    <property type="match status" value="1"/>
</dbReference>
<dbReference type="PANTHER" id="PTHR10416:SF0">
    <property type="entry name" value="DNA POLYMERASE DELTA SUBUNIT 2"/>
    <property type="match status" value="1"/>
</dbReference>